<dbReference type="SUPFAM" id="SSF53474">
    <property type="entry name" value="alpha/beta-Hydrolases"/>
    <property type="match status" value="1"/>
</dbReference>
<dbReference type="GO" id="GO:0016020">
    <property type="term" value="C:membrane"/>
    <property type="evidence" value="ECO:0007669"/>
    <property type="project" value="TreeGrafter"/>
</dbReference>
<dbReference type="Pfam" id="PF00561">
    <property type="entry name" value="Abhydrolase_1"/>
    <property type="match status" value="1"/>
</dbReference>
<dbReference type="PANTHER" id="PTHR43798:SF31">
    <property type="entry name" value="AB HYDROLASE SUPERFAMILY PROTEIN YCLE"/>
    <property type="match status" value="1"/>
</dbReference>
<keyword evidence="1" id="KW-0378">Hydrolase</keyword>
<evidence type="ECO:0000259" key="2">
    <source>
        <dbReference type="Pfam" id="PF00561"/>
    </source>
</evidence>
<dbReference type="InterPro" id="IPR029058">
    <property type="entry name" value="AB_hydrolase_fold"/>
</dbReference>
<organism evidence="3 4">
    <name type="scientific">Nocardia pseudobrasiliensis</name>
    <dbReference type="NCBI Taxonomy" id="45979"/>
    <lineage>
        <taxon>Bacteria</taxon>
        <taxon>Bacillati</taxon>
        <taxon>Actinomycetota</taxon>
        <taxon>Actinomycetes</taxon>
        <taxon>Mycobacteriales</taxon>
        <taxon>Nocardiaceae</taxon>
        <taxon>Nocardia</taxon>
    </lineage>
</organism>
<feature type="domain" description="AB hydrolase-1" evidence="2">
    <location>
        <begin position="21"/>
        <end position="258"/>
    </location>
</feature>
<keyword evidence="4" id="KW-1185">Reference proteome</keyword>
<dbReference type="GO" id="GO:0016787">
    <property type="term" value="F:hydrolase activity"/>
    <property type="evidence" value="ECO:0007669"/>
    <property type="project" value="UniProtKB-KW"/>
</dbReference>
<proteinExistence type="predicted"/>
<gene>
    <name evidence="3" type="ORF">DFR76_107291</name>
</gene>
<dbReference type="Gene3D" id="3.40.50.1820">
    <property type="entry name" value="alpha/beta hydrolase"/>
    <property type="match status" value="1"/>
</dbReference>
<dbReference type="InterPro" id="IPR050266">
    <property type="entry name" value="AB_hydrolase_sf"/>
</dbReference>
<dbReference type="PANTHER" id="PTHR43798">
    <property type="entry name" value="MONOACYLGLYCEROL LIPASE"/>
    <property type="match status" value="1"/>
</dbReference>
<reference evidence="3 4" key="1">
    <citation type="submission" date="2018-07" db="EMBL/GenBank/DDBJ databases">
        <title>Genomic Encyclopedia of Type Strains, Phase IV (KMG-IV): sequencing the most valuable type-strain genomes for metagenomic binning, comparative biology and taxonomic classification.</title>
        <authorList>
            <person name="Goeker M."/>
        </authorList>
    </citation>
    <scope>NUCLEOTIDE SEQUENCE [LARGE SCALE GENOMIC DNA]</scope>
    <source>
        <strain evidence="3 4">DSM 44290</strain>
    </source>
</reference>
<comment type="caution">
    <text evidence="3">The sequence shown here is derived from an EMBL/GenBank/DDBJ whole genome shotgun (WGS) entry which is preliminary data.</text>
</comment>
<evidence type="ECO:0000313" key="4">
    <source>
        <dbReference type="Proteomes" id="UP000254869"/>
    </source>
</evidence>
<dbReference type="EMBL" id="QQBC01000007">
    <property type="protein sequence ID" value="RDI64913.1"/>
    <property type="molecule type" value="Genomic_DNA"/>
</dbReference>
<accession>A0A370I2D9</accession>
<evidence type="ECO:0000313" key="3">
    <source>
        <dbReference type="EMBL" id="RDI64913.1"/>
    </source>
</evidence>
<dbReference type="STRING" id="1210086.GCA_001613105_02287"/>
<dbReference type="Proteomes" id="UP000254869">
    <property type="component" value="Unassembled WGS sequence"/>
</dbReference>
<protein>
    <submittedName>
        <fullName evidence="3">Pimeloyl-ACP methyl ester carboxylesterase</fullName>
    </submittedName>
</protein>
<name>A0A370I2D9_9NOCA</name>
<dbReference type="PRINTS" id="PR00111">
    <property type="entry name" value="ABHYDROLASE"/>
</dbReference>
<evidence type="ECO:0000256" key="1">
    <source>
        <dbReference type="ARBA" id="ARBA00022801"/>
    </source>
</evidence>
<sequence length="272" mass="29836">MPYFRTTDGTTLAYEEYGTGPALVFLAGWSLNTEMWDPQVPFFVEQGYRCVLLDRRGHGRSDRPATGYDLDTRADDVAALLAHLGLTDATVIAHSGGGSEAVRYLSRHGQDRVSRLVLLAAAVPKLLQSDDHPMGVPQFAVDASIAALRADRSKWMHDRAQGYFATHLGNDVSAALIDTEIRRCLSTTHYAAVEIQKNIAYTDLRAELPGITIPVLLIHGHHDQSIPIEPTSRVAVNLFPNATLKELPTAGHGLYVTHAAEINQDILEFTKN</sequence>
<dbReference type="AlphaFoldDB" id="A0A370I2D9"/>
<dbReference type="InterPro" id="IPR000073">
    <property type="entry name" value="AB_hydrolase_1"/>
</dbReference>
<dbReference type="RefSeq" id="WP_067996106.1">
    <property type="nucleotide sequence ID" value="NZ_QQBC01000007.1"/>
</dbReference>